<reference evidence="2 3" key="1">
    <citation type="submission" date="2015-09" db="EMBL/GenBank/DDBJ databases">
        <title>Draft genome of the parasitic nematode Teladorsagia circumcincta isolate WARC Sus (inbred).</title>
        <authorList>
            <person name="Mitreva M."/>
        </authorList>
    </citation>
    <scope>NUCLEOTIDE SEQUENCE [LARGE SCALE GENOMIC DNA]</scope>
    <source>
        <strain evidence="2 3">S</strain>
    </source>
</reference>
<feature type="non-terminal residue" evidence="2">
    <location>
        <position position="1"/>
    </location>
</feature>
<evidence type="ECO:0000313" key="3">
    <source>
        <dbReference type="Proteomes" id="UP000230423"/>
    </source>
</evidence>
<keyword evidence="3" id="KW-1185">Reference proteome</keyword>
<feature type="non-terminal residue" evidence="2">
    <location>
        <position position="160"/>
    </location>
</feature>
<organism evidence="2 3">
    <name type="scientific">Teladorsagia circumcincta</name>
    <name type="common">Brown stomach worm</name>
    <name type="synonym">Ostertagia circumcincta</name>
    <dbReference type="NCBI Taxonomy" id="45464"/>
    <lineage>
        <taxon>Eukaryota</taxon>
        <taxon>Metazoa</taxon>
        <taxon>Ecdysozoa</taxon>
        <taxon>Nematoda</taxon>
        <taxon>Chromadorea</taxon>
        <taxon>Rhabditida</taxon>
        <taxon>Rhabditina</taxon>
        <taxon>Rhabditomorpha</taxon>
        <taxon>Strongyloidea</taxon>
        <taxon>Trichostrongylidae</taxon>
        <taxon>Teladorsagia</taxon>
    </lineage>
</organism>
<dbReference type="OrthoDB" id="5875561at2759"/>
<protein>
    <submittedName>
        <fullName evidence="2">Uncharacterized protein</fullName>
    </submittedName>
</protein>
<dbReference type="Proteomes" id="UP000230423">
    <property type="component" value="Unassembled WGS sequence"/>
</dbReference>
<evidence type="ECO:0000256" key="1">
    <source>
        <dbReference type="SAM" id="MobiDB-lite"/>
    </source>
</evidence>
<feature type="compositionally biased region" description="Basic and acidic residues" evidence="1">
    <location>
        <begin position="29"/>
        <end position="40"/>
    </location>
</feature>
<dbReference type="EMBL" id="KZ355678">
    <property type="protein sequence ID" value="PIO60338.1"/>
    <property type="molecule type" value="Genomic_DNA"/>
</dbReference>
<feature type="compositionally biased region" description="Basic and acidic residues" evidence="1">
    <location>
        <begin position="48"/>
        <end position="59"/>
    </location>
</feature>
<gene>
    <name evidence="2" type="ORF">TELCIR_18168</name>
</gene>
<evidence type="ECO:0000313" key="2">
    <source>
        <dbReference type="EMBL" id="PIO60338.1"/>
    </source>
</evidence>
<name>A0A2G9TR31_TELCI</name>
<accession>A0A2G9TR31</accession>
<feature type="region of interest" description="Disordered" evidence="1">
    <location>
        <begin position="1"/>
        <end position="86"/>
    </location>
</feature>
<proteinExistence type="predicted"/>
<sequence length="160" mass="18315">RPPPPAEEVPKRRREFAEPKQPSAPQAFDPRKQPYFDPKDPQSQQFVDPRDPRLADPRRQQGRSPTPVDQQGRPVQTKKIPLDQYGRLFRPEDLARIPHDSFGRPLDLDQRLAPGQLGRMVAPPEELRKVLERAENDPSIPVGAPLFLEDLHSNLMVIET</sequence>
<dbReference type="AlphaFoldDB" id="A0A2G9TR31"/>